<name>A0A8J7INM0_9BACT</name>
<evidence type="ECO:0000313" key="1">
    <source>
        <dbReference type="EMBL" id="MBJ6723694.1"/>
    </source>
</evidence>
<dbReference type="EMBL" id="JAEMHM010000002">
    <property type="protein sequence ID" value="MBJ6723694.1"/>
    <property type="molecule type" value="Genomic_DNA"/>
</dbReference>
<proteinExistence type="predicted"/>
<sequence length="316" mass="35976">MAGGILLLIPLCRISLRADRSALLSSVFRMSRDTTVVAAGDSHTETSICPDLLRGVVNISRSAESYFYTYYKLKHFLALNPQVKTVLLGYSPHNLANHDVQFRTDQLNQWKEYFILLDPPARRQVASFRLPYLVAFLQAEYGAPFRLVQNPILMKYLFRKPLNRMDFPFNGDYKPLTGSFVDHDKVDQRVAEHFLAREQYLGTSAFQARYLERIAELCSEKGIRLVLVSTPVTAGYFRGIPRQARADADQVASRVLKRFPTFRFCNLEALPVPTEGFYDPNHVNRIGARIVSERLLALHPDLFPEMRKTPGMDGGS</sequence>
<reference evidence="1" key="1">
    <citation type="submission" date="2020-12" db="EMBL/GenBank/DDBJ databases">
        <title>Geomonas sp. Red875, isolated from river sediment.</title>
        <authorList>
            <person name="Xu Z."/>
            <person name="Zhang Z."/>
            <person name="Masuda Y."/>
            <person name="Itoh H."/>
            <person name="Senoo K."/>
        </authorList>
    </citation>
    <scope>NUCLEOTIDE SEQUENCE</scope>
    <source>
        <strain evidence="1">Red875</strain>
    </source>
</reference>
<accession>A0A8J7INM0</accession>
<dbReference type="Proteomes" id="UP000636888">
    <property type="component" value="Unassembled WGS sequence"/>
</dbReference>
<evidence type="ECO:0000313" key="2">
    <source>
        <dbReference type="Proteomes" id="UP000636888"/>
    </source>
</evidence>
<protein>
    <submittedName>
        <fullName evidence="1">Uncharacterized protein</fullName>
    </submittedName>
</protein>
<dbReference type="SUPFAM" id="SSF52266">
    <property type="entry name" value="SGNH hydrolase"/>
    <property type="match status" value="1"/>
</dbReference>
<keyword evidence="2" id="KW-1185">Reference proteome</keyword>
<dbReference type="RefSeq" id="WP_199382531.1">
    <property type="nucleotide sequence ID" value="NZ_JAEMHM010000002.1"/>
</dbReference>
<dbReference type="AlphaFoldDB" id="A0A8J7INM0"/>
<comment type="caution">
    <text evidence="1">The sequence shown here is derived from an EMBL/GenBank/DDBJ whole genome shotgun (WGS) entry which is preliminary data.</text>
</comment>
<gene>
    <name evidence="1" type="ORF">JFN93_03125</name>
</gene>
<organism evidence="1 2">
    <name type="scientific">Geomesophilobacter sediminis</name>
    <dbReference type="NCBI Taxonomy" id="2798584"/>
    <lineage>
        <taxon>Bacteria</taxon>
        <taxon>Pseudomonadati</taxon>
        <taxon>Thermodesulfobacteriota</taxon>
        <taxon>Desulfuromonadia</taxon>
        <taxon>Geobacterales</taxon>
        <taxon>Geobacteraceae</taxon>
        <taxon>Geomesophilobacter</taxon>
    </lineage>
</organism>